<dbReference type="InterPro" id="IPR000719">
    <property type="entry name" value="Prot_kinase_dom"/>
</dbReference>
<dbReference type="AlphaFoldDB" id="A0AAV5F1X9"/>
<accession>A0AAV5F1X9</accession>
<feature type="domain" description="Protein kinase" evidence="2">
    <location>
        <begin position="1"/>
        <end position="154"/>
    </location>
</feature>
<dbReference type="PANTHER" id="PTHR31549:SF32">
    <property type="match status" value="1"/>
</dbReference>
<evidence type="ECO:0000259" key="2">
    <source>
        <dbReference type="PROSITE" id="PS50011"/>
    </source>
</evidence>
<dbReference type="GO" id="GO:0005524">
    <property type="term" value="F:ATP binding"/>
    <property type="evidence" value="ECO:0007669"/>
    <property type="project" value="InterPro"/>
</dbReference>
<evidence type="ECO:0000313" key="3">
    <source>
        <dbReference type="EMBL" id="GJN28261.1"/>
    </source>
</evidence>
<dbReference type="SUPFAM" id="SSF56112">
    <property type="entry name" value="Protein kinase-like (PK-like)"/>
    <property type="match status" value="1"/>
</dbReference>
<gene>
    <name evidence="3" type="primary">gb16366</name>
    <name evidence="3" type="ORF">PR202_gb16366</name>
</gene>
<dbReference type="InterPro" id="IPR004158">
    <property type="entry name" value="DUF247_pln"/>
</dbReference>
<evidence type="ECO:0000256" key="1">
    <source>
        <dbReference type="SAM" id="MobiDB-lite"/>
    </source>
</evidence>
<reference evidence="3" key="1">
    <citation type="journal article" date="2018" name="DNA Res.">
        <title>Multiple hybrid de novo genome assembly of finger millet, an orphan allotetraploid crop.</title>
        <authorList>
            <person name="Hatakeyama M."/>
            <person name="Aluri S."/>
            <person name="Balachadran M.T."/>
            <person name="Sivarajan S.R."/>
            <person name="Patrignani A."/>
            <person name="Gruter S."/>
            <person name="Poveda L."/>
            <person name="Shimizu-Inatsugi R."/>
            <person name="Baeten J."/>
            <person name="Francoijs K.J."/>
            <person name="Nataraja K.N."/>
            <person name="Reddy Y.A.N."/>
            <person name="Phadnis S."/>
            <person name="Ravikumar R.L."/>
            <person name="Schlapbach R."/>
            <person name="Sreeman S.M."/>
            <person name="Shimizu K.K."/>
        </authorList>
    </citation>
    <scope>NUCLEOTIDE SEQUENCE</scope>
</reference>
<dbReference type="EMBL" id="BQKI01000080">
    <property type="protein sequence ID" value="GJN28261.1"/>
    <property type="molecule type" value="Genomic_DNA"/>
</dbReference>
<comment type="caution">
    <text evidence="3">The sequence shown here is derived from an EMBL/GenBank/DDBJ whole genome shotgun (WGS) entry which is preliminary data.</text>
</comment>
<protein>
    <recommendedName>
        <fullName evidence="2">Protein kinase domain-containing protein</fullName>
    </recommendedName>
</protein>
<reference evidence="3" key="2">
    <citation type="submission" date="2021-12" db="EMBL/GenBank/DDBJ databases">
        <title>Resequencing data analysis of finger millet.</title>
        <authorList>
            <person name="Hatakeyama M."/>
            <person name="Aluri S."/>
            <person name="Balachadran M.T."/>
            <person name="Sivarajan S.R."/>
            <person name="Poveda L."/>
            <person name="Shimizu-Inatsugi R."/>
            <person name="Schlapbach R."/>
            <person name="Sreeman S.M."/>
            <person name="Shimizu K.K."/>
        </authorList>
    </citation>
    <scope>NUCLEOTIDE SEQUENCE</scope>
</reference>
<dbReference type="Proteomes" id="UP001054889">
    <property type="component" value="Unassembled WGS sequence"/>
</dbReference>
<organism evidence="3 4">
    <name type="scientific">Eleusine coracana subsp. coracana</name>
    <dbReference type="NCBI Taxonomy" id="191504"/>
    <lineage>
        <taxon>Eukaryota</taxon>
        <taxon>Viridiplantae</taxon>
        <taxon>Streptophyta</taxon>
        <taxon>Embryophyta</taxon>
        <taxon>Tracheophyta</taxon>
        <taxon>Spermatophyta</taxon>
        <taxon>Magnoliopsida</taxon>
        <taxon>Liliopsida</taxon>
        <taxon>Poales</taxon>
        <taxon>Poaceae</taxon>
        <taxon>PACMAD clade</taxon>
        <taxon>Chloridoideae</taxon>
        <taxon>Cynodonteae</taxon>
        <taxon>Eleusininae</taxon>
        <taxon>Eleusine</taxon>
    </lineage>
</organism>
<dbReference type="InterPro" id="IPR011009">
    <property type="entry name" value="Kinase-like_dom_sf"/>
</dbReference>
<name>A0AAV5F1X9_ELECO</name>
<dbReference type="GO" id="GO:0004672">
    <property type="term" value="F:protein kinase activity"/>
    <property type="evidence" value="ECO:0007669"/>
    <property type="project" value="InterPro"/>
</dbReference>
<dbReference type="Pfam" id="PF03140">
    <property type="entry name" value="DUF247"/>
    <property type="match status" value="1"/>
</dbReference>
<proteinExistence type="predicted"/>
<keyword evidence="4" id="KW-1185">Reference proteome</keyword>
<dbReference type="Pfam" id="PF00069">
    <property type="entry name" value="Pkinase"/>
    <property type="match status" value="1"/>
</dbReference>
<sequence length="522" mass="58021">MVPKIGDFGISKCFDEKQSRHLTPNQCGSWGYIAPESFGGVITLKSDIYSLGIVILEILTGHRGGARTAKKHAEQEEAKPGSGAEAESGGGDVGGNLVSTADDPLGASAELEARLEDSSLVADTGFNTFMPIAEKFSNNKIDIDMMARKIHRYPARIRALCLDERYSTPMVVSIGPYHHGREHLQKAEKVKYVAATNCSRNSGHSVQEMYTEVVQLARRARGLYENDLVAGISDDDFLPMMFFDACFLVQYMLIMSDTDDSVEIDDASLCSFFDSNDQEICHDIMLLENQLPWPVVQAVMKFVKVPLDRFINSFKGYLQDHKDKLVGKTSSVGNYDPPHLLGLLRFYIVGENRTQPDTKFEISSVSFSISAVELAEIGVTLKPSETTEISHMGFKTTGALFAELSLAPLSLDSERASWLINMAAHELCTTSNFRAAEDEESAVCSYLLLLAMLVDREEDVQELRTKRLLQGGGGLNDREALAFFRSVQSLRLGSCYVRIMNDIETYRYKRQTRTIVHFFTGT</sequence>
<dbReference type="PROSITE" id="PS50011">
    <property type="entry name" value="PROTEIN_KINASE_DOM"/>
    <property type="match status" value="1"/>
</dbReference>
<evidence type="ECO:0000313" key="4">
    <source>
        <dbReference type="Proteomes" id="UP001054889"/>
    </source>
</evidence>
<dbReference type="PANTHER" id="PTHR31549">
    <property type="entry name" value="PROTEIN, PUTATIVE (DUF247)-RELATED-RELATED"/>
    <property type="match status" value="1"/>
</dbReference>
<feature type="region of interest" description="Disordered" evidence="1">
    <location>
        <begin position="67"/>
        <end position="99"/>
    </location>
</feature>
<dbReference type="Gene3D" id="1.10.510.10">
    <property type="entry name" value="Transferase(Phosphotransferase) domain 1"/>
    <property type="match status" value="1"/>
</dbReference>